<dbReference type="EnsemblProtists" id="EKX44262">
    <property type="protein sequence ID" value="EKX44262"/>
    <property type="gene ID" value="GUITHDRAFT_159741"/>
</dbReference>
<dbReference type="NCBIfam" id="NF009897">
    <property type="entry name" value="PRK13357.1"/>
    <property type="match status" value="1"/>
</dbReference>
<organism evidence="7">
    <name type="scientific">Guillardia theta (strain CCMP2712)</name>
    <name type="common">Cryptophyte</name>
    <dbReference type="NCBI Taxonomy" id="905079"/>
    <lineage>
        <taxon>Eukaryota</taxon>
        <taxon>Cryptophyceae</taxon>
        <taxon>Pyrenomonadales</taxon>
        <taxon>Geminigeraceae</taxon>
        <taxon>Guillardia</taxon>
    </lineage>
</organism>
<comment type="cofactor">
    <cofactor evidence="1">
        <name>pyridoxal 5'-phosphate</name>
        <dbReference type="ChEBI" id="CHEBI:597326"/>
    </cofactor>
</comment>
<evidence type="ECO:0000256" key="2">
    <source>
        <dbReference type="ARBA" id="ARBA00009320"/>
    </source>
</evidence>
<dbReference type="OMA" id="VGMNAAY"/>
<evidence type="ECO:0000256" key="6">
    <source>
        <dbReference type="PIRSR" id="PIRSR006468-1"/>
    </source>
</evidence>
<protein>
    <recommendedName>
        <fullName evidence="10">Branched-chain-amino-acid transaminase</fullName>
    </recommendedName>
</protein>
<keyword evidence="4" id="KW-0808">Transferase</keyword>
<evidence type="ECO:0000256" key="3">
    <source>
        <dbReference type="ARBA" id="ARBA00022576"/>
    </source>
</evidence>
<dbReference type="HOGENOM" id="CLU_031922_4_0_1"/>
<reference evidence="7 9" key="1">
    <citation type="journal article" date="2012" name="Nature">
        <title>Algal genomes reveal evolutionary mosaicism and the fate of nucleomorphs.</title>
        <authorList>
            <consortium name="DOE Joint Genome Institute"/>
            <person name="Curtis B.A."/>
            <person name="Tanifuji G."/>
            <person name="Burki F."/>
            <person name="Gruber A."/>
            <person name="Irimia M."/>
            <person name="Maruyama S."/>
            <person name="Arias M.C."/>
            <person name="Ball S.G."/>
            <person name="Gile G.H."/>
            <person name="Hirakawa Y."/>
            <person name="Hopkins J.F."/>
            <person name="Kuo A."/>
            <person name="Rensing S.A."/>
            <person name="Schmutz J."/>
            <person name="Symeonidi A."/>
            <person name="Elias M."/>
            <person name="Eveleigh R.J."/>
            <person name="Herman E.K."/>
            <person name="Klute M.J."/>
            <person name="Nakayama T."/>
            <person name="Obornik M."/>
            <person name="Reyes-Prieto A."/>
            <person name="Armbrust E.V."/>
            <person name="Aves S.J."/>
            <person name="Beiko R.G."/>
            <person name="Coutinho P."/>
            <person name="Dacks J.B."/>
            <person name="Durnford D.G."/>
            <person name="Fast N.M."/>
            <person name="Green B.R."/>
            <person name="Grisdale C.J."/>
            <person name="Hempel F."/>
            <person name="Henrissat B."/>
            <person name="Hoppner M.P."/>
            <person name="Ishida K."/>
            <person name="Kim E."/>
            <person name="Koreny L."/>
            <person name="Kroth P.G."/>
            <person name="Liu Y."/>
            <person name="Malik S.B."/>
            <person name="Maier U.G."/>
            <person name="McRose D."/>
            <person name="Mock T."/>
            <person name="Neilson J.A."/>
            <person name="Onodera N.T."/>
            <person name="Poole A.M."/>
            <person name="Pritham E.J."/>
            <person name="Richards T.A."/>
            <person name="Rocap G."/>
            <person name="Roy S.W."/>
            <person name="Sarai C."/>
            <person name="Schaack S."/>
            <person name="Shirato S."/>
            <person name="Slamovits C.H."/>
            <person name="Spencer D.F."/>
            <person name="Suzuki S."/>
            <person name="Worden A.Z."/>
            <person name="Zauner S."/>
            <person name="Barry K."/>
            <person name="Bell C."/>
            <person name="Bharti A.K."/>
            <person name="Crow J.A."/>
            <person name="Grimwood J."/>
            <person name="Kramer R."/>
            <person name="Lindquist E."/>
            <person name="Lucas S."/>
            <person name="Salamov A."/>
            <person name="McFadden G.I."/>
            <person name="Lane C.E."/>
            <person name="Keeling P.J."/>
            <person name="Gray M.W."/>
            <person name="Grigoriev I.V."/>
            <person name="Archibald J.M."/>
        </authorList>
    </citation>
    <scope>NUCLEOTIDE SEQUENCE</scope>
    <source>
        <strain evidence="7 9">CCMP2712</strain>
    </source>
</reference>
<feature type="modified residue" description="N6-(pyridoxal phosphate)lysine" evidence="6">
    <location>
        <position position="165"/>
    </location>
</feature>
<reference evidence="8" key="3">
    <citation type="submission" date="2016-03" db="UniProtKB">
        <authorList>
            <consortium name="EnsemblProtists"/>
        </authorList>
    </citation>
    <scope>IDENTIFICATION</scope>
</reference>
<dbReference type="CDD" id="cd01557">
    <property type="entry name" value="BCAT_beta_family"/>
    <property type="match status" value="1"/>
</dbReference>
<dbReference type="InterPro" id="IPR036038">
    <property type="entry name" value="Aminotransferase-like"/>
</dbReference>
<comment type="similarity">
    <text evidence="2">Belongs to the class-IV pyridoxal-phosphate-dependent aminotransferase family.</text>
</comment>
<dbReference type="NCBIfam" id="TIGR01123">
    <property type="entry name" value="ilvE_II"/>
    <property type="match status" value="1"/>
</dbReference>
<dbReference type="OrthoDB" id="409992at2759"/>
<evidence type="ECO:0000256" key="5">
    <source>
        <dbReference type="ARBA" id="ARBA00022898"/>
    </source>
</evidence>
<gene>
    <name evidence="7" type="ORF">GUITHDRAFT_159741</name>
</gene>
<dbReference type="RefSeq" id="XP_005831242.1">
    <property type="nucleotide sequence ID" value="XM_005831185.1"/>
</dbReference>
<dbReference type="eggNOG" id="KOG0975">
    <property type="taxonomic scope" value="Eukaryota"/>
</dbReference>
<dbReference type="PIRSF" id="PIRSF006468">
    <property type="entry name" value="BCAT1"/>
    <property type="match status" value="1"/>
</dbReference>
<keyword evidence="5" id="KW-0663">Pyridoxal phosphate</keyword>
<accession>L1J7H6</accession>
<evidence type="ECO:0000256" key="1">
    <source>
        <dbReference type="ARBA" id="ARBA00001933"/>
    </source>
</evidence>
<evidence type="ECO:0000256" key="4">
    <source>
        <dbReference type="ARBA" id="ARBA00022679"/>
    </source>
</evidence>
<dbReference type="PANTHER" id="PTHR42825:SF2">
    <property type="entry name" value="BRANCHED-CHAIN-AMINO-ACID AMINOTRANSFERASE 3, CHLOROPLASTIC-RELATED"/>
    <property type="match status" value="1"/>
</dbReference>
<evidence type="ECO:0000313" key="8">
    <source>
        <dbReference type="EnsemblProtists" id="EKX44262"/>
    </source>
</evidence>
<dbReference type="GeneID" id="17300978"/>
<dbReference type="EMBL" id="JH993005">
    <property type="protein sequence ID" value="EKX44262.1"/>
    <property type="molecule type" value="Genomic_DNA"/>
</dbReference>
<keyword evidence="3" id="KW-0032">Aminotransferase</keyword>
<dbReference type="KEGG" id="gtt:GUITHDRAFT_159741"/>
<evidence type="ECO:0008006" key="10">
    <source>
        <dbReference type="Google" id="ProtNLM"/>
    </source>
</evidence>
<dbReference type="PaxDb" id="55529-EKX44262"/>
<keyword evidence="9" id="KW-1185">Reference proteome</keyword>
<proteinExistence type="inferred from homology"/>
<dbReference type="Pfam" id="PF01063">
    <property type="entry name" value="Aminotran_4"/>
    <property type="match status" value="1"/>
</dbReference>
<dbReference type="InterPro" id="IPR043132">
    <property type="entry name" value="BCAT-like_C"/>
</dbReference>
<evidence type="ECO:0000313" key="9">
    <source>
        <dbReference type="Proteomes" id="UP000011087"/>
    </source>
</evidence>
<dbReference type="Gene3D" id="3.20.10.10">
    <property type="entry name" value="D-amino Acid Aminotransferase, subunit A, domain 2"/>
    <property type="match status" value="1"/>
</dbReference>
<dbReference type="Gene3D" id="3.30.470.10">
    <property type="match status" value="1"/>
</dbReference>
<sequence>MTVCKTEGAGWGKAEVKPYGPLEISPRAGVLNYGQGVFEGMKAQRTEDGRIVIFRPDKNARRVRYGCERLCMPPVPEDTFVESIKSCVLANANWVPPCGKGSLYIRPLIIGTGPILGLAPAPSYTFLVYVSPVGSYFKGNQLSPIKLKIEHAYSRAAKGGSGGIKAVGNYAASLLPQTIAKKEGFDNVIYLDASEQKYLEEVGTSNIFVVKGKKIYTPALKGGGDPMDTILEGVTRDSVIQVAKDAGYEVVEDRVPFTLLKEADEAFTVGTAVVVSPIGAVTYKGETWSWKFEEGAGPATSKIYSTLTGIQTGKVPDPYGWTVYLD</sequence>
<dbReference type="GO" id="GO:0009081">
    <property type="term" value="P:branched-chain amino acid metabolic process"/>
    <property type="evidence" value="ECO:0007669"/>
    <property type="project" value="InterPro"/>
</dbReference>
<dbReference type="InterPro" id="IPR043131">
    <property type="entry name" value="BCAT-like_N"/>
</dbReference>
<name>L1J7H6_GUITC</name>
<dbReference type="AlphaFoldDB" id="L1J7H6"/>
<dbReference type="Proteomes" id="UP000011087">
    <property type="component" value="Unassembled WGS sequence"/>
</dbReference>
<dbReference type="InterPro" id="IPR033939">
    <property type="entry name" value="BCAT_family"/>
</dbReference>
<evidence type="ECO:0000313" key="7">
    <source>
        <dbReference type="EMBL" id="EKX44262.1"/>
    </source>
</evidence>
<dbReference type="GO" id="GO:0004084">
    <property type="term" value="F:branched-chain-amino-acid transaminase activity"/>
    <property type="evidence" value="ECO:0007669"/>
    <property type="project" value="InterPro"/>
</dbReference>
<dbReference type="STRING" id="905079.L1J7H6"/>
<dbReference type="PANTHER" id="PTHR42825">
    <property type="entry name" value="AMINO ACID AMINOTRANSFERASE"/>
    <property type="match status" value="1"/>
</dbReference>
<dbReference type="InterPro" id="IPR005786">
    <property type="entry name" value="B_amino_transII"/>
</dbReference>
<dbReference type="SUPFAM" id="SSF56752">
    <property type="entry name" value="D-aminoacid aminotransferase-like PLP-dependent enzymes"/>
    <property type="match status" value="1"/>
</dbReference>
<reference evidence="9" key="2">
    <citation type="submission" date="2012-11" db="EMBL/GenBank/DDBJ databases">
        <authorList>
            <person name="Kuo A."/>
            <person name="Curtis B.A."/>
            <person name="Tanifuji G."/>
            <person name="Burki F."/>
            <person name="Gruber A."/>
            <person name="Irimia M."/>
            <person name="Maruyama S."/>
            <person name="Arias M.C."/>
            <person name="Ball S.G."/>
            <person name="Gile G.H."/>
            <person name="Hirakawa Y."/>
            <person name="Hopkins J.F."/>
            <person name="Rensing S.A."/>
            <person name="Schmutz J."/>
            <person name="Symeonidi A."/>
            <person name="Elias M."/>
            <person name="Eveleigh R.J."/>
            <person name="Herman E.K."/>
            <person name="Klute M.J."/>
            <person name="Nakayama T."/>
            <person name="Obornik M."/>
            <person name="Reyes-Prieto A."/>
            <person name="Armbrust E.V."/>
            <person name="Aves S.J."/>
            <person name="Beiko R.G."/>
            <person name="Coutinho P."/>
            <person name="Dacks J.B."/>
            <person name="Durnford D.G."/>
            <person name="Fast N.M."/>
            <person name="Green B.R."/>
            <person name="Grisdale C."/>
            <person name="Hempe F."/>
            <person name="Henrissat B."/>
            <person name="Hoppner M.P."/>
            <person name="Ishida K.-I."/>
            <person name="Kim E."/>
            <person name="Koreny L."/>
            <person name="Kroth P.G."/>
            <person name="Liu Y."/>
            <person name="Malik S.-B."/>
            <person name="Maier U.G."/>
            <person name="McRose D."/>
            <person name="Mock T."/>
            <person name="Neilson J.A."/>
            <person name="Onodera N.T."/>
            <person name="Poole A.M."/>
            <person name="Pritham E.J."/>
            <person name="Richards T.A."/>
            <person name="Rocap G."/>
            <person name="Roy S.W."/>
            <person name="Sarai C."/>
            <person name="Schaack S."/>
            <person name="Shirato S."/>
            <person name="Slamovits C.H."/>
            <person name="Spencer D.F."/>
            <person name="Suzuki S."/>
            <person name="Worden A.Z."/>
            <person name="Zauner S."/>
            <person name="Barry K."/>
            <person name="Bell C."/>
            <person name="Bharti A.K."/>
            <person name="Crow J.A."/>
            <person name="Grimwood J."/>
            <person name="Kramer R."/>
            <person name="Lindquist E."/>
            <person name="Lucas S."/>
            <person name="Salamov A."/>
            <person name="McFadden G.I."/>
            <person name="Lane C.E."/>
            <person name="Keeling P.J."/>
            <person name="Gray M.W."/>
            <person name="Grigoriev I.V."/>
            <person name="Archibald J.M."/>
        </authorList>
    </citation>
    <scope>NUCLEOTIDE SEQUENCE</scope>
    <source>
        <strain evidence="9">CCMP2712</strain>
    </source>
</reference>
<dbReference type="InterPro" id="IPR001544">
    <property type="entry name" value="Aminotrans_IV"/>
</dbReference>